<dbReference type="Pfam" id="PF00756">
    <property type="entry name" value="Esterase"/>
    <property type="match status" value="1"/>
</dbReference>
<dbReference type="Proteomes" id="UP000037688">
    <property type="component" value="Unassembled WGS sequence"/>
</dbReference>
<name>A0A0N0UHP6_9BACL</name>
<proteinExistence type="inferred from homology"/>
<dbReference type="EMBL" id="LITU01000059">
    <property type="protein sequence ID" value="KOY15861.1"/>
    <property type="molecule type" value="Genomic_DNA"/>
</dbReference>
<dbReference type="InterPro" id="IPR029058">
    <property type="entry name" value="AB_hydrolase_fold"/>
</dbReference>
<dbReference type="AlphaFoldDB" id="A0A0N0UHP6"/>
<dbReference type="PANTHER" id="PTHR40841:SF2">
    <property type="entry name" value="SIDEROPHORE-DEGRADING ESTERASE (EUROFUNG)"/>
    <property type="match status" value="1"/>
</dbReference>
<sequence>MRQVTRHDGTEPEVTLPGTAIYRMREEQTEREYEIRVWVPESAPPASGYPVIYLLDANAVFGTMVEAMRAQSLRPEKTGVVPAVIVGIGYTARAPFPPDRHYDFMMSVPKGELPRRPDGATWPEHGGAEAFTQFIEEQLKPDIERRYAIDRSRQSVVGHSLGGLFVLQLLLDRPGTYRNYIAGSPSLHWNSAWIARQQETFVSRMTDNSSEIHVFLAAGELEGSHPSGVIERSRAFAQWLNHVDAEGVRADFICFEDEGHVSVLPVFIGRALRFVSSD</sequence>
<reference evidence="3 4" key="1">
    <citation type="submission" date="2015-08" db="EMBL/GenBank/DDBJ databases">
        <title>Draft genome sequence of cellulolytic and xylanolytic Paenibacillus sp. A59, isolated from a decaying forest soil from Patagonia, Argentina.</title>
        <authorList>
            <person name="Ghio S."/>
            <person name="Caceres A.M."/>
            <person name="Talia P."/>
            <person name="Grasso D."/>
            <person name="Campos E."/>
        </authorList>
    </citation>
    <scope>NUCLEOTIDE SEQUENCE [LARGE SCALE GENOMIC DNA]</scope>
    <source>
        <strain evidence="3 4">A59</strain>
    </source>
</reference>
<comment type="caution">
    <text evidence="3">The sequence shown here is derived from an EMBL/GenBank/DDBJ whole genome shotgun (WGS) entry which is preliminary data.</text>
</comment>
<gene>
    <name evidence="3" type="ORF">AMS66_14545</name>
</gene>
<evidence type="ECO:0000256" key="1">
    <source>
        <dbReference type="ARBA" id="ARBA00005622"/>
    </source>
</evidence>
<dbReference type="PATRIC" id="fig|1705561.3.peg.2833"/>
<dbReference type="Gene3D" id="3.40.50.1820">
    <property type="entry name" value="alpha/beta hydrolase"/>
    <property type="match status" value="1"/>
</dbReference>
<keyword evidence="2" id="KW-0378">Hydrolase</keyword>
<evidence type="ECO:0000256" key="2">
    <source>
        <dbReference type="ARBA" id="ARBA00022801"/>
    </source>
</evidence>
<dbReference type="PANTHER" id="PTHR40841">
    <property type="entry name" value="SIDEROPHORE TRIACETYLFUSARININE C ESTERASE"/>
    <property type="match status" value="1"/>
</dbReference>
<comment type="similarity">
    <text evidence="1">Belongs to the esterase D family.</text>
</comment>
<evidence type="ECO:0000313" key="4">
    <source>
        <dbReference type="Proteomes" id="UP000037688"/>
    </source>
</evidence>
<dbReference type="InterPro" id="IPR000801">
    <property type="entry name" value="Esterase-like"/>
</dbReference>
<dbReference type="SUPFAM" id="SSF53474">
    <property type="entry name" value="alpha/beta-Hydrolases"/>
    <property type="match status" value="1"/>
</dbReference>
<keyword evidence="4" id="KW-1185">Reference proteome</keyword>
<organism evidence="3 4">
    <name type="scientific">Paenibacillus xylanivorans</name>
    <dbReference type="NCBI Taxonomy" id="1705561"/>
    <lineage>
        <taxon>Bacteria</taxon>
        <taxon>Bacillati</taxon>
        <taxon>Bacillota</taxon>
        <taxon>Bacilli</taxon>
        <taxon>Bacillales</taxon>
        <taxon>Paenibacillaceae</taxon>
        <taxon>Paenibacillus</taxon>
    </lineage>
</organism>
<accession>A0A0N0UHP6</accession>
<evidence type="ECO:0000313" key="3">
    <source>
        <dbReference type="EMBL" id="KOY15861.1"/>
    </source>
</evidence>
<dbReference type="GO" id="GO:0016788">
    <property type="term" value="F:hydrolase activity, acting on ester bonds"/>
    <property type="evidence" value="ECO:0007669"/>
    <property type="project" value="TreeGrafter"/>
</dbReference>
<dbReference type="InterPro" id="IPR052558">
    <property type="entry name" value="Siderophore_Hydrolase_D"/>
</dbReference>
<dbReference type="RefSeq" id="WP_053781465.1">
    <property type="nucleotide sequence ID" value="NZ_LITU01000059.1"/>
</dbReference>
<protein>
    <submittedName>
        <fullName evidence="3">Enterobactin esterase</fullName>
    </submittedName>
</protein>